<name>A0ACC1IZ79_9FUNG</name>
<dbReference type="Proteomes" id="UP001150603">
    <property type="component" value="Unassembled WGS sequence"/>
</dbReference>
<organism evidence="1 2">
    <name type="scientific">Linderina macrospora</name>
    <dbReference type="NCBI Taxonomy" id="4868"/>
    <lineage>
        <taxon>Eukaryota</taxon>
        <taxon>Fungi</taxon>
        <taxon>Fungi incertae sedis</taxon>
        <taxon>Zoopagomycota</taxon>
        <taxon>Kickxellomycotina</taxon>
        <taxon>Kickxellomycetes</taxon>
        <taxon>Kickxellales</taxon>
        <taxon>Kickxellaceae</taxon>
        <taxon>Linderina</taxon>
    </lineage>
</organism>
<reference evidence="1" key="1">
    <citation type="submission" date="2022-07" db="EMBL/GenBank/DDBJ databases">
        <title>Phylogenomic reconstructions and comparative analyses of Kickxellomycotina fungi.</title>
        <authorList>
            <person name="Reynolds N.K."/>
            <person name="Stajich J.E."/>
            <person name="Barry K."/>
            <person name="Grigoriev I.V."/>
            <person name="Crous P."/>
            <person name="Smith M.E."/>
        </authorList>
    </citation>
    <scope>NUCLEOTIDE SEQUENCE</scope>
    <source>
        <strain evidence="1">NRRL 5244</strain>
    </source>
</reference>
<proteinExistence type="predicted"/>
<sequence length="164" mass="17696">MDGDQYTKRGCASKRIAMRAGSLVVAVVFGVLAGAGYAVLRSDASPDQVKTAESIVKAGVGGQFTISVVFLSVLYHYETTSDGLRRYKSWMFVIQTSALLVFGRNLAHLITTVFTSNNLTRESETAAYCTDTLFTLLVAMLWAIANLPRLCRTSTSAEKPTVAG</sequence>
<comment type="caution">
    <text evidence="1">The sequence shown here is derived from an EMBL/GenBank/DDBJ whole genome shotgun (WGS) entry which is preliminary data.</text>
</comment>
<accession>A0ACC1IZ79</accession>
<dbReference type="EMBL" id="JANBPW010005889">
    <property type="protein sequence ID" value="KAJ1931665.1"/>
    <property type="molecule type" value="Genomic_DNA"/>
</dbReference>
<protein>
    <submittedName>
        <fullName evidence="1">Uncharacterized protein</fullName>
    </submittedName>
</protein>
<gene>
    <name evidence="1" type="ORF">FBU59_006636</name>
</gene>
<evidence type="ECO:0000313" key="2">
    <source>
        <dbReference type="Proteomes" id="UP001150603"/>
    </source>
</evidence>
<keyword evidence="2" id="KW-1185">Reference proteome</keyword>
<evidence type="ECO:0000313" key="1">
    <source>
        <dbReference type="EMBL" id="KAJ1931665.1"/>
    </source>
</evidence>